<dbReference type="Proteomes" id="UP000838756">
    <property type="component" value="Unassembled WGS sequence"/>
</dbReference>
<reference evidence="2" key="1">
    <citation type="submission" date="2022-03" db="EMBL/GenBank/DDBJ databases">
        <authorList>
            <person name="Lindestad O."/>
        </authorList>
    </citation>
    <scope>NUCLEOTIDE SEQUENCE</scope>
</reference>
<dbReference type="AlphaFoldDB" id="A0A8S4R5G8"/>
<name>A0A8S4R5G8_9NEOP</name>
<proteinExistence type="predicted"/>
<feature type="region of interest" description="Disordered" evidence="1">
    <location>
        <begin position="49"/>
        <end position="86"/>
    </location>
</feature>
<feature type="compositionally biased region" description="Low complexity" evidence="1">
    <location>
        <begin position="49"/>
        <end position="62"/>
    </location>
</feature>
<evidence type="ECO:0000313" key="3">
    <source>
        <dbReference type="Proteomes" id="UP000838756"/>
    </source>
</evidence>
<gene>
    <name evidence="2" type="primary">jg7483</name>
    <name evidence="2" type="ORF">PAEG_LOCUS10374</name>
</gene>
<sequence>MDLSLPRIKFETVDYFDEDFDFDEAVGDSSTCRSAVAVAGAAAVAAGGARQRAAHGGTTTAHSKQLAAGGANHPAQPQGNKRTDPH</sequence>
<dbReference type="EMBL" id="CAKXAJ010024862">
    <property type="protein sequence ID" value="CAH2232026.1"/>
    <property type="molecule type" value="Genomic_DNA"/>
</dbReference>
<protein>
    <submittedName>
        <fullName evidence="2">Jg7483 protein</fullName>
    </submittedName>
</protein>
<comment type="caution">
    <text evidence="2">The sequence shown here is derived from an EMBL/GenBank/DDBJ whole genome shotgun (WGS) entry which is preliminary data.</text>
</comment>
<accession>A0A8S4R5G8</accession>
<keyword evidence="3" id="KW-1185">Reference proteome</keyword>
<evidence type="ECO:0000313" key="2">
    <source>
        <dbReference type="EMBL" id="CAH2232026.1"/>
    </source>
</evidence>
<organism evidence="2 3">
    <name type="scientific">Pararge aegeria aegeria</name>
    <dbReference type="NCBI Taxonomy" id="348720"/>
    <lineage>
        <taxon>Eukaryota</taxon>
        <taxon>Metazoa</taxon>
        <taxon>Ecdysozoa</taxon>
        <taxon>Arthropoda</taxon>
        <taxon>Hexapoda</taxon>
        <taxon>Insecta</taxon>
        <taxon>Pterygota</taxon>
        <taxon>Neoptera</taxon>
        <taxon>Endopterygota</taxon>
        <taxon>Lepidoptera</taxon>
        <taxon>Glossata</taxon>
        <taxon>Ditrysia</taxon>
        <taxon>Papilionoidea</taxon>
        <taxon>Nymphalidae</taxon>
        <taxon>Satyrinae</taxon>
        <taxon>Satyrini</taxon>
        <taxon>Parargina</taxon>
        <taxon>Pararge</taxon>
    </lineage>
</organism>
<evidence type="ECO:0000256" key="1">
    <source>
        <dbReference type="SAM" id="MobiDB-lite"/>
    </source>
</evidence>